<dbReference type="Proteomes" id="UP000075683">
    <property type="component" value="Unassembled WGS sequence"/>
</dbReference>
<proteinExistence type="predicted"/>
<accession>A0A150LGP4</accession>
<gene>
    <name evidence="2" type="ORF">B4135_3314</name>
</gene>
<feature type="region of interest" description="Disordered" evidence="1">
    <location>
        <begin position="57"/>
        <end position="100"/>
    </location>
</feature>
<evidence type="ECO:0000313" key="3">
    <source>
        <dbReference type="Proteomes" id="UP000075683"/>
    </source>
</evidence>
<dbReference type="EMBL" id="LQYT01000113">
    <property type="protein sequence ID" value="KYD11199.1"/>
    <property type="molecule type" value="Genomic_DNA"/>
</dbReference>
<name>A0A150LGP4_9BACI</name>
<feature type="compositionally biased region" description="Basic and acidic residues" evidence="1">
    <location>
        <begin position="71"/>
        <end position="84"/>
    </location>
</feature>
<reference evidence="2 3" key="1">
    <citation type="submission" date="2016-01" db="EMBL/GenBank/DDBJ databases">
        <title>Draft Genome Sequences of Seven Thermophilic Sporeformers Isolated from Foods.</title>
        <authorList>
            <person name="Berendsen E.M."/>
            <person name="Wells-Bennik M.H."/>
            <person name="Krawcyk A.O."/>
            <person name="De Jong A."/>
            <person name="Holsappel S."/>
            <person name="Eijlander R.T."/>
            <person name="Kuipers O.P."/>
        </authorList>
    </citation>
    <scope>NUCLEOTIDE SEQUENCE [LARGE SCALE GENOMIC DNA]</scope>
    <source>
        <strain evidence="2 3">B4135</strain>
    </source>
</reference>
<protein>
    <submittedName>
        <fullName evidence="2">Uncharacterized protein</fullName>
    </submittedName>
</protein>
<organism evidence="2 3">
    <name type="scientific">Caldibacillus debilis</name>
    <dbReference type="NCBI Taxonomy" id="301148"/>
    <lineage>
        <taxon>Bacteria</taxon>
        <taxon>Bacillati</taxon>
        <taxon>Bacillota</taxon>
        <taxon>Bacilli</taxon>
        <taxon>Bacillales</taxon>
        <taxon>Bacillaceae</taxon>
        <taxon>Caldibacillus</taxon>
    </lineage>
</organism>
<dbReference type="STRING" id="301148.B4135_3314"/>
<dbReference type="AlphaFoldDB" id="A0A150LGP4"/>
<evidence type="ECO:0000256" key="1">
    <source>
        <dbReference type="SAM" id="MobiDB-lite"/>
    </source>
</evidence>
<evidence type="ECO:0000313" key="2">
    <source>
        <dbReference type="EMBL" id="KYD11199.1"/>
    </source>
</evidence>
<comment type="caution">
    <text evidence="2">The sequence shown here is derived from an EMBL/GenBank/DDBJ whole genome shotgun (WGS) entry which is preliminary data.</text>
</comment>
<sequence length="123" mass="13406">MEFGSDSDADVVLLDRFDRGFFIYIGFFKEKLSNFAKGRPETGRKPLALPESAKVVFPAGRGRPPGTGSRHLPEKETGETEAFRTCRRGSPGGNRPEGVIRITFRPPLAPAAVLRKFARGAGS</sequence>